<comment type="caution">
    <text evidence="4">The sequence shown here is derived from an EMBL/GenBank/DDBJ whole genome shotgun (WGS) entry which is preliminary data.</text>
</comment>
<dbReference type="Pfam" id="PF00378">
    <property type="entry name" value="ECH_1"/>
    <property type="match status" value="1"/>
</dbReference>
<dbReference type="GO" id="GO:0004165">
    <property type="term" value="F:delta(3)-delta(2)-enoyl-CoA isomerase activity"/>
    <property type="evidence" value="ECO:0007669"/>
    <property type="project" value="UniProtKB-ARBA"/>
</dbReference>
<dbReference type="Proteomes" id="UP000035955">
    <property type="component" value="Unassembled WGS sequence"/>
</dbReference>
<organism evidence="4 5">
    <name type="scientific">Methylobacterium variabile</name>
    <dbReference type="NCBI Taxonomy" id="298794"/>
    <lineage>
        <taxon>Bacteria</taxon>
        <taxon>Pseudomonadati</taxon>
        <taxon>Pseudomonadota</taxon>
        <taxon>Alphaproteobacteria</taxon>
        <taxon>Hyphomicrobiales</taxon>
        <taxon>Methylobacteriaceae</taxon>
        <taxon>Methylobacterium</taxon>
    </lineage>
</organism>
<dbReference type="InterPro" id="IPR029045">
    <property type="entry name" value="ClpP/crotonase-like_dom_sf"/>
</dbReference>
<dbReference type="Gene3D" id="3.90.226.10">
    <property type="entry name" value="2-enoyl-CoA Hydratase, Chain A, domain 1"/>
    <property type="match status" value="1"/>
</dbReference>
<dbReference type="InterPro" id="IPR051053">
    <property type="entry name" value="ECH/Chromodomain_protein"/>
</dbReference>
<dbReference type="CDD" id="cd06558">
    <property type="entry name" value="crotonase-like"/>
    <property type="match status" value="1"/>
</dbReference>
<reference evidence="4 5" key="1">
    <citation type="submission" date="2015-03" db="EMBL/GenBank/DDBJ databases">
        <title>Genome sequencing of Methylobacterium variabile DSM 16961.</title>
        <authorList>
            <person name="Chaudhry V."/>
            <person name="Patil P.B."/>
        </authorList>
    </citation>
    <scope>NUCLEOTIDE SEQUENCE [LARGE SCALE GENOMIC DNA]</scope>
    <source>
        <strain evidence="4 5">DSM 16961</strain>
    </source>
</reference>
<keyword evidence="2" id="KW-0576">Peroxisome</keyword>
<dbReference type="AlphaFoldDB" id="A0A0J6VPR4"/>
<dbReference type="EMBL" id="LABY01000036">
    <property type="protein sequence ID" value="KMO41201.1"/>
    <property type="molecule type" value="Genomic_DNA"/>
</dbReference>
<dbReference type="OrthoDB" id="9781757at2"/>
<accession>A0A0J6VPR4</accession>
<comment type="subcellular location">
    <subcellularLocation>
        <location evidence="1">Peroxisome</location>
    </subcellularLocation>
</comment>
<dbReference type="PATRIC" id="fig|298794.3.peg.5265"/>
<evidence type="ECO:0000256" key="1">
    <source>
        <dbReference type="ARBA" id="ARBA00004275"/>
    </source>
</evidence>
<dbReference type="RefSeq" id="WP_048443302.1">
    <property type="nucleotide sequence ID" value="NZ_LABY01000036.1"/>
</dbReference>
<keyword evidence="5" id="KW-1185">Reference proteome</keyword>
<dbReference type="InterPro" id="IPR001753">
    <property type="entry name" value="Enoyl-CoA_hydra/iso"/>
</dbReference>
<name>A0A0J6VPR4_9HYPH</name>
<protein>
    <submittedName>
        <fullName evidence="4">Enoyl-CoA hydratase</fullName>
    </submittedName>
</protein>
<dbReference type="SUPFAM" id="SSF52096">
    <property type="entry name" value="ClpP/crotonase"/>
    <property type="match status" value="1"/>
</dbReference>
<evidence type="ECO:0000256" key="2">
    <source>
        <dbReference type="ARBA" id="ARBA00023140"/>
    </source>
</evidence>
<evidence type="ECO:0000313" key="4">
    <source>
        <dbReference type="EMBL" id="KMO41201.1"/>
    </source>
</evidence>
<keyword evidence="3" id="KW-0413">Isomerase</keyword>
<evidence type="ECO:0000313" key="5">
    <source>
        <dbReference type="Proteomes" id="UP000035955"/>
    </source>
</evidence>
<gene>
    <name evidence="4" type="ORF">VQ02_06270</name>
</gene>
<dbReference type="PANTHER" id="PTHR43684:SF1">
    <property type="entry name" value="ENOYL-COA DELTA ISOMERASE 2"/>
    <property type="match status" value="1"/>
</dbReference>
<proteinExistence type="predicted"/>
<sequence>MTEHVRITDEPGGVRLVRLARPEKKNALTGAMYDAMREALEAADRDGSGVGAVVFSGAEGVFTAGNDIADFVARAERSFGEAPSLRFIRQLAVTRTPMVAAVDGLAVGVGTTLTLHCDLVYVAPAATFRMPFVDLGLVPEAASSYLLPRRVGVPKATELLLLGEAYGADEAVRLGLANAVVPADALLEHALAQGAKLAAKPPQALAAARRLIRGDRDAVRAAMDAEAEAFDAALRSEEAQEAFRRFLSRGAAPKGAATKAAQ</sequence>
<dbReference type="PANTHER" id="PTHR43684">
    <property type="match status" value="1"/>
</dbReference>
<evidence type="ECO:0000256" key="3">
    <source>
        <dbReference type="ARBA" id="ARBA00023235"/>
    </source>
</evidence>